<accession>A0A1F5S7X2</accession>
<dbReference type="SUPFAM" id="SSF53756">
    <property type="entry name" value="UDP-Glycosyltransferase/glycogen phosphorylase"/>
    <property type="match status" value="1"/>
</dbReference>
<dbReference type="InterPro" id="IPR007235">
    <property type="entry name" value="Glyco_trans_28_C"/>
</dbReference>
<dbReference type="GO" id="GO:0016758">
    <property type="term" value="F:hexosyltransferase activity"/>
    <property type="evidence" value="ECO:0007669"/>
    <property type="project" value="InterPro"/>
</dbReference>
<comment type="caution">
    <text evidence="2">The sequence shown here is derived from an EMBL/GenBank/DDBJ whole genome shotgun (WGS) entry which is preliminary data.</text>
</comment>
<feature type="domain" description="Glycosyl transferase family 28 C-terminal" evidence="1">
    <location>
        <begin position="21"/>
        <end position="178"/>
    </location>
</feature>
<dbReference type="Gene3D" id="3.40.50.2000">
    <property type="entry name" value="Glycogen Phosphorylase B"/>
    <property type="match status" value="1"/>
</dbReference>
<dbReference type="PANTHER" id="PTHR21015:SF22">
    <property type="entry name" value="GLYCOSYLTRANSFERASE"/>
    <property type="match status" value="1"/>
</dbReference>
<evidence type="ECO:0000313" key="2">
    <source>
        <dbReference type="EMBL" id="OGF22503.1"/>
    </source>
</evidence>
<name>A0A1F5S7X2_9BACT</name>
<dbReference type="STRING" id="1797985.A2Y83_05565"/>
<protein>
    <recommendedName>
        <fullName evidence="1">Glycosyl transferase family 28 C-terminal domain-containing protein</fullName>
    </recommendedName>
</protein>
<dbReference type="CDD" id="cd03785">
    <property type="entry name" value="GT28_MurG"/>
    <property type="match status" value="1"/>
</dbReference>
<dbReference type="AlphaFoldDB" id="A0A1F5S7X2"/>
<dbReference type="EMBL" id="MFFS01000024">
    <property type="protein sequence ID" value="OGF22503.1"/>
    <property type="molecule type" value="Genomic_DNA"/>
</dbReference>
<sequence length="203" mass="21860">MQCATAPPSSGTIAPSAYLPTLLILGGGTGALAVNKIVVQSLPELTKICNVIHMTGGKLSNGCRDEAPARLRHSGGLPRLHSEHRYQQHLFLNNIEETYAAADLVISRAGMGVLSELAILGKPTIIIPIPDSHQEKNAKYFSDRNAAIVLNQKELTSEILISTARGLLKDKNKTRELSGNISKIMPSDGASRIAKIVMKYILK</sequence>
<evidence type="ECO:0000259" key="1">
    <source>
        <dbReference type="Pfam" id="PF04101"/>
    </source>
</evidence>
<evidence type="ECO:0000313" key="3">
    <source>
        <dbReference type="Proteomes" id="UP000178323"/>
    </source>
</evidence>
<proteinExistence type="predicted"/>
<reference evidence="2 3" key="1">
    <citation type="journal article" date="2016" name="Nat. Commun.">
        <title>Thousands of microbial genomes shed light on interconnected biogeochemical processes in an aquifer system.</title>
        <authorList>
            <person name="Anantharaman K."/>
            <person name="Brown C.T."/>
            <person name="Hug L.A."/>
            <person name="Sharon I."/>
            <person name="Castelle C.J."/>
            <person name="Probst A.J."/>
            <person name="Thomas B.C."/>
            <person name="Singh A."/>
            <person name="Wilkins M.J."/>
            <person name="Karaoz U."/>
            <person name="Brodie E.L."/>
            <person name="Williams K.H."/>
            <person name="Hubbard S.S."/>
            <person name="Banfield J.F."/>
        </authorList>
    </citation>
    <scope>NUCLEOTIDE SEQUENCE [LARGE SCALE GENOMIC DNA]</scope>
</reference>
<dbReference type="Pfam" id="PF04101">
    <property type="entry name" value="Glyco_tran_28_C"/>
    <property type="match status" value="1"/>
</dbReference>
<organism evidence="2 3">
    <name type="scientific">Candidatus Falkowbacteria bacterium RBG_13_39_14</name>
    <dbReference type="NCBI Taxonomy" id="1797985"/>
    <lineage>
        <taxon>Bacteria</taxon>
        <taxon>Candidatus Falkowiibacteriota</taxon>
    </lineage>
</organism>
<dbReference type="Proteomes" id="UP000178323">
    <property type="component" value="Unassembled WGS sequence"/>
</dbReference>
<gene>
    <name evidence="2" type="ORF">A2Y83_05565</name>
</gene>
<dbReference type="PANTHER" id="PTHR21015">
    <property type="entry name" value="UDP-N-ACETYLGLUCOSAMINE--N-ACETYLMURAMYL-(PENTAPEPTIDE) PYROPHOSPHORYL-UNDECAPRENOL N-ACETYLGLUCOSAMINE TRANSFERASE 1"/>
    <property type="match status" value="1"/>
</dbReference>